<dbReference type="eggNOG" id="ENOG502S4VV">
    <property type="taxonomic scope" value="Eukaryota"/>
</dbReference>
<dbReference type="RefSeq" id="XP_013756748.1">
    <property type="nucleotide sequence ID" value="XM_013901294.1"/>
</dbReference>
<dbReference type="OrthoDB" id="2105169at2759"/>
<proteinExistence type="predicted"/>
<reference evidence="2 3" key="1">
    <citation type="submission" date="2010-05" db="EMBL/GenBank/DDBJ databases">
        <title>The Genome Sequence of Thecamonas trahens ATCC 50062.</title>
        <authorList>
            <consortium name="The Broad Institute Genome Sequencing Platform"/>
            <person name="Russ C."/>
            <person name="Cuomo C."/>
            <person name="Shea T."/>
            <person name="Young S.K."/>
            <person name="Zeng Q."/>
            <person name="Koehrsen M."/>
            <person name="Haas B."/>
            <person name="Borodovsky M."/>
            <person name="Guigo R."/>
            <person name="Alvarado L."/>
            <person name="Berlin A."/>
            <person name="Bochicchio J."/>
            <person name="Borenstein D."/>
            <person name="Chapman S."/>
            <person name="Chen Z."/>
            <person name="Freedman E."/>
            <person name="Gellesch M."/>
            <person name="Goldberg J."/>
            <person name="Griggs A."/>
            <person name="Gujja S."/>
            <person name="Heilman E."/>
            <person name="Heiman D."/>
            <person name="Hepburn T."/>
            <person name="Howarth C."/>
            <person name="Jen D."/>
            <person name="Larson L."/>
            <person name="Mehta T."/>
            <person name="Park D."/>
            <person name="Pearson M."/>
            <person name="Roberts A."/>
            <person name="Saif S."/>
            <person name="Shenoy N."/>
            <person name="Sisk P."/>
            <person name="Stolte C."/>
            <person name="Sykes S."/>
            <person name="Thomson T."/>
            <person name="Walk T."/>
            <person name="White J."/>
            <person name="Yandava C."/>
            <person name="Burger G."/>
            <person name="Gray M.W."/>
            <person name="Holland P.W.H."/>
            <person name="King N."/>
            <person name="Lang F.B.F."/>
            <person name="Roger A.J."/>
            <person name="Ruiz-Trillo I."/>
            <person name="Lander E."/>
            <person name="Nusbaum C."/>
        </authorList>
    </citation>
    <scope>NUCLEOTIDE SEQUENCE [LARGE SCALE GENOMIC DNA]</scope>
    <source>
        <strain evidence="2 3">ATCC 50062</strain>
    </source>
</reference>
<evidence type="ECO:0000256" key="1">
    <source>
        <dbReference type="SAM" id="MobiDB-lite"/>
    </source>
</evidence>
<evidence type="ECO:0000313" key="2">
    <source>
        <dbReference type="EMBL" id="KNC50790.1"/>
    </source>
</evidence>
<sequence>MAEPKADAAVEDPVAYPPHPEPEAVPQPHMLENIEGVLPAVDAALGVKHPPSIEYILVRPFSALRIPGTDIGISYNNYGHSAVRYTLEDGTQKVMNIAGSSGLVSFFTPEEYIFGTNSPQGGITHRDMVSVRVENIPPEAVRAMDEYYQELASQNEKGLAKFNIILGPILNALRFILPRNSLAVRGNCAYWTSSGLEKAGIVTGRSMWPKSIFIDILENAEHTAAASHDNVHVVSYRRDRAATRSYGIDAQPISGVAPFQPIRSFFYFNLESFAHAIVSVPLGSATPEVQLTDDDDRAKPSTLRNVVNSRPVAIASVISSLILIRYALRRLRF</sequence>
<dbReference type="EMBL" id="GL349462">
    <property type="protein sequence ID" value="KNC50790.1"/>
    <property type="molecule type" value="Genomic_DNA"/>
</dbReference>
<name>A0A0L0DEY7_THETB</name>
<accession>A0A0L0DEY7</accession>
<gene>
    <name evidence="2" type="ORF">AMSG_06688</name>
</gene>
<feature type="compositionally biased region" description="Pro residues" evidence="1">
    <location>
        <begin position="15"/>
        <end position="25"/>
    </location>
</feature>
<dbReference type="GeneID" id="25565784"/>
<dbReference type="AlphaFoldDB" id="A0A0L0DEY7"/>
<protein>
    <submittedName>
        <fullName evidence="2">Uncharacterized protein</fullName>
    </submittedName>
</protein>
<organism evidence="2 3">
    <name type="scientific">Thecamonas trahens ATCC 50062</name>
    <dbReference type="NCBI Taxonomy" id="461836"/>
    <lineage>
        <taxon>Eukaryota</taxon>
        <taxon>Apusozoa</taxon>
        <taxon>Apusomonadida</taxon>
        <taxon>Apusomonadidae</taxon>
        <taxon>Thecamonas</taxon>
    </lineage>
</organism>
<keyword evidence="3" id="KW-1185">Reference proteome</keyword>
<evidence type="ECO:0000313" key="3">
    <source>
        <dbReference type="Proteomes" id="UP000054408"/>
    </source>
</evidence>
<feature type="region of interest" description="Disordered" evidence="1">
    <location>
        <begin position="1"/>
        <end position="26"/>
    </location>
</feature>
<dbReference type="OMA" id="SMWPKSI"/>
<dbReference type="Proteomes" id="UP000054408">
    <property type="component" value="Unassembled WGS sequence"/>
</dbReference>